<dbReference type="GO" id="GO:0016020">
    <property type="term" value="C:membrane"/>
    <property type="evidence" value="ECO:0007669"/>
    <property type="project" value="TreeGrafter"/>
</dbReference>
<dbReference type="Proteomes" id="UP000321083">
    <property type="component" value="Unassembled WGS sequence"/>
</dbReference>
<reference evidence="2 3" key="1">
    <citation type="submission" date="2019-08" db="EMBL/GenBank/DDBJ databases">
        <title>100 year-old enigma solved: identification of Planctomyces bekefii, the type genus and species of the phylum Planctomycetes.</title>
        <authorList>
            <person name="Svetlana D.N."/>
            <person name="Overmann J."/>
        </authorList>
    </citation>
    <scope>NUCLEOTIDE SEQUENCE [LARGE SCALE GENOMIC DNA]</scope>
    <source>
        <strain evidence="2">Phe10_nw2017</strain>
    </source>
</reference>
<keyword evidence="3" id="KW-1185">Reference proteome</keyword>
<reference evidence="2 3" key="2">
    <citation type="submission" date="2019-08" db="EMBL/GenBank/DDBJ databases">
        <authorList>
            <person name="Henke P."/>
        </authorList>
    </citation>
    <scope>NUCLEOTIDE SEQUENCE [LARGE SCALE GENOMIC DNA]</scope>
    <source>
        <strain evidence="2">Phe10_nw2017</strain>
    </source>
</reference>
<protein>
    <submittedName>
        <fullName evidence="2">Proline-specific peptidase</fullName>
    </submittedName>
</protein>
<sequence>MTQGPVELNAVLQSSDQVSEQLQARAQQRSGFQQQYAFESRWFRTDDGVQHYVDEGSGPPLLMVHGNPTWSFAWRHLIAGLRDRYRVIAVDHLGCGFSEKPQDTSLYVLERHIARLTALVRALGLQNVGLFGHDWGGANGNNVGVWLQAP</sequence>
<dbReference type="PANTHER" id="PTHR43798:SF24">
    <property type="entry name" value="CIS-3-ALKYL-4-ALKYLOXETAN-2-ONE DECARBOXYLASE"/>
    <property type="match status" value="1"/>
</dbReference>
<comment type="caution">
    <text evidence="2">The sequence shown here is derived from an EMBL/GenBank/DDBJ whole genome shotgun (WGS) entry which is preliminary data.</text>
</comment>
<dbReference type="AlphaFoldDB" id="A0A5C6M4Z5"/>
<proteinExistence type="predicted"/>
<evidence type="ECO:0000259" key="1">
    <source>
        <dbReference type="Pfam" id="PF00561"/>
    </source>
</evidence>
<dbReference type="Pfam" id="PF00561">
    <property type="entry name" value="Abhydrolase_1"/>
    <property type="match status" value="1"/>
</dbReference>
<evidence type="ECO:0000313" key="3">
    <source>
        <dbReference type="Proteomes" id="UP000321083"/>
    </source>
</evidence>
<dbReference type="PANTHER" id="PTHR43798">
    <property type="entry name" value="MONOACYLGLYCEROL LIPASE"/>
    <property type="match status" value="1"/>
</dbReference>
<evidence type="ECO:0000313" key="2">
    <source>
        <dbReference type="EMBL" id="TWW09195.1"/>
    </source>
</evidence>
<name>A0A5C6M4Z5_9PLAN</name>
<gene>
    <name evidence="2" type="ORF">E3A20_16730</name>
</gene>
<feature type="domain" description="AB hydrolase-1" evidence="1">
    <location>
        <begin position="59"/>
        <end position="140"/>
    </location>
</feature>
<dbReference type="InterPro" id="IPR000073">
    <property type="entry name" value="AB_hydrolase_1"/>
</dbReference>
<dbReference type="Gene3D" id="3.40.50.1820">
    <property type="entry name" value="alpha/beta hydrolase"/>
    <property type="match status" value="1"/>
</dbReference>
<dbReference type="SUPFAM" id="SSF53474">
    <property type="entry name" value="alpha/beta-Hydrolases"/>
    <property type="match status" value="1"/>
</dbReference>
<accession>A0A5C6M4Z5</accession>
<dbReference type="InterPro" id="IPR050266">
    <property type="entry name" value="AB_hydrolase_sf"/>
</dbReference>
<dbReference type="InterPro" id="IPR029058">
    <property type="entry name" value="AB_hydrolase_fold"/>
</dbReference>
<dbReference type="EMBL" id="SRHE01000352">
    <property type="protein sequence ID" value="TWW09195.1"/>
    <property type="molecule type" value="Genomic_DNA"/>
</dbReference>
<organism evidence="2 3">
    <name type="scientific">Planctomyces bekefii</name>
    <dbReference type="NCBI Taxonomy" id="1653850"/>
    <lineage>
        <taxon>Bacteria</taxon>
        <taxon>Pseudomonadati</taxon>
        <taxon>Planctomycetota</taxon>
        <taxon>Planctomycetia</taxon>
        <taxon>Planctomycetales</taxon>
        <taxon>Planctomycetaceae</taxon>
        <taxon>Planctomyces</taxon>
    </lineage>
</organism>